<dbReference type="AlphaFoldDB" id="A0A094ZYQ1"/>
<evidence type="ECO:0000313" key="2">
    <source>
        <dbReference type="Proteomes" id="UP000004291"/>
    </source>
</evidence>
<gene>
    <name evidence="1" type="ORF">HPDFL43_00038490</name>
</gene>
<accession>A0A094ZYQ1</accession>
<comment type="caution">
    <text evidence="1">The sequence shown here is derived from an EMBL/GenBank/DDBJ whole genome shotgun (WGS) entry which is preliminary data.</text>
</comment>
<name>A0A094ZYQ1_HOEPD</name>
<dbReference type="Proteomes" id="UP000004291">
    <property type="component" value="Chromosome"/>
</dbReference>
<keyword evidence="2" id="KW-1185">Reference proteome</keyword>
<sequence length="117" mass="12312">MVGPLRPQTHAGAIVQPEPSFLLLLLRDLQPFTSPDALDPLVVHLPACIVQHAGDHAVAIAPILIGQFDDVIGQPLFIGPALGHLALRGPVLPERAAGAAFRYAKLLPHMVDALAAT</sequence>
<dbReference type="eggNOG" id="ENOG502ZE3Z">
    <property type="taxonomic scope" value="Bacteria"/>
</dbReference>
<protein>
    <submittedName>
        <fullName evidence="1">Uncharacterized protein</fullName>
    </submittedName>
</protein>
<proteinExistence type="predicted"/>
<organism evidence="1 2">
    <name type="scientific">Hoeflea phototrophica (strain DSM 17068 / NCIMB 14078 / DFL-43)</name>
    <dbReference type="NCBI Taxonomy" id="411684"/>
    <lineage>
        <taxon>Bacteria</taxon>
        <taxon>Pseudomonadati</taxon>
        <taxon>Pseudomonadota</taxon>
        <taxon>Alphaproteobacteria</taxon>
        <taxon>Hyphomicrobiales</taxon>
        <taxon>Rhizobiaceae</taxon>
        <taxon>Hoeflea</taxon>
    </lineage>
</organism>
<reference evidence="1 2" key="2">
    <citation type="submission" date="2012-06" db="EMBL/GenBank/DDBJ databases">
        <authorList>
            <person name="Fiebig A."/>
        </authorList>
    </citation>
    <scope>NUCLEOTIDE SEQUENCE [LARGE SCALE GENOMIC DNA]</scope>
    <source>
        <strain evidence="1 2">DFL-43</strain>
    </source>
</reference>
<dbReference type="HOGENOM" id="CLU_2081602_0_0_5"/>
<reference evidence="1 2" key="1">
    <citation type="submission" date="2007-10" db="EMBL/GenBank/DDBJ databases">
        <authorList>
            <person name="Wagner-Dobler I."/>
            <person name="Ferriera S."/>
            <person name="Johnson J."/>
            <person name="Kravitz S."/>
            <person name="Beeson K."/>
            <person name="Sutton G."/>
            <person name="Rogers Y.-H."/>
            <person name="Friedman R."/>
            <person name="Frazier M."/>
            <person name="Venter J.C."/>
        </authorList>
    </citation>
    <scope>NUCLEOTIDE SEQUENCE [LARGE SCALE GENOMIC DNA]</scope>
    <source>
        <strain evidence="1 2">DFL-43</strain>
    </source>
</reference>
<evidence type="ECO:0000313" key="1">
    <source>
        <dbReference type="EMBL" id="KGB27071.1"/>
    </source>
</evidence>
<dbReference type="EMBL" id="ABIA03000004">
    <property type="protein sequence ID" value="KGB27071.1"/>
    <property type="molecule type" value="Genomic_DNA"/>
</dbReference>